<feature type="domain" description="GGDEF" evidence="3">
    <location>
        <begin position="368"/>
        <end position="501"/>
    </location>
</feature>
<keyword evidence="1" id="KW-0472">Membrane</keyword>
<dbReference type="Pfam" id="PF00563">
    <property type="entry name" value="EAL"/>
    <property type="match status" value="1"/>
</dbReference>
<dbReference type="InterPro" id="IPR029787">
    <property type="entry name" value="Nucleotide_cyclase"/>
</dbReference>
<sequence length="774" mass="84990">MPPKFSLIGPKRQFLAFVALPALVFAAGLIWFAIWSLWVTADRTDRAIRDQQVGEVHSAIGATLDELAQSQAGVAIWDLAIDNLQKDRIDLDWFDQNVGIWFHYVFGHELDIIVDGKDRPLYAMHWRTRVSPRIFETVKPDLAPLIHAVRSESGRAANPHERLANRPLSGDTSVRTSAAAIHATDLVSLNGQPAAASVMRMVPDSRYSDAPPGQEPLVISVRYLQTGLMRRLRQERGIVDAHVSDKPVPSREGYFSVPLTSSQGKRIGYFTWRPAMPGEAILRSMLIKGSAALAALLALLTALVAGVGWLMRRDARSIEALKQTQLELQAKEAQAQYLANHDPLTSLPNRAAFSKAVDEAIARIRNGRLLGVLLIDLDRFKQVNDTLGHLAGDRLIQEVAARLSHVAGEDDIVARLGGDEFAICVTDCGNRDAFACLAQAVLAELRQPFEILGTTVHVGGSIGISVCSSAVSDRVELLRKADIAMYRAKEGGRDGFRFFGVEMDESIARRRELDADLRIALETGEGLYVAYQPKLSSRGNRIVGLEALVRWTHPRHGPLAPDAFIPVAEESGLIDQLGEWVLREACRVARKWPGLSVAVNVSPVQFRGTDMALRIHKIVYEAGVSPRQIELEVTEGILVEDDEEVRGAIQHLRAAGFRIALDDFGTGYSSLSYLKKFTVDRIKIDKSFVKRLGQEPEAIAIVQAVIALGHAMALSVTAEGVETSEQERLLQTAGCNELQGFLFAPALLEAELAEWLERPFQPRIADGGAKARSA</sequence>
<dbReference type="RefSeq" id="WP_162848825.1">
    <property type="nucleotide sequence ID" value="NZ_BMLU01000007.1"/>
</dbReference>
<dbReference type="InterPro" id="IPR007892">
    <property type="entry name" value="CHASE4"/>
</dbReference>
<dbReference type="SMART" id="SM00267">
    <property type="entry name" value="GGDEF"/>
    <property type="match status" value="1"/>
</dbReference>
<comment type="caution">
    <text evidence="4">The sequence shown here is derived from an EMBL/GenBank/DDBJ whole genome shotgun (WGS) entry which is preliminary data.</text>
</comment>
<dbReference type="CDD" id="cd01949">
    <property type="entry name" value="GGDEF"/>
    <property type="match status" value="1"/>
</dbReference>
<name>A0A4R6FJH3_9SPHN</name>
<dbReference type="Pfam" id="PF05228">
    <property type="entry name" value="CHASE4"/>
    <property type="match status" value="1"/>
</dbReference>
<gene>
    <name evidence="4" type="ORF">EV664_10728</name>
</gene>
<organism evidence="4 5">
    <name type="scientific">Stakelama pacifica</name>
    <dbReference type="NCBI Taxonomy" id="517720"/>
    <lineage>
        <taxon>Bacteria</taxon>
        <taxon>Pseudomonadati</taxon>
        <taxon>Pseudomonadota</taxon>
        <taxon>Alphaproteobacteria</taxon>
        <taxon>Sphingomonadales</taxon>
        <taxon>Sphingomonadaceae</taxon>
        <taxon>Stakelama</taxon>
    </lineage>
</organism>
<dbReference type="EMBL" id="SNWD01000007">
    <property type="protein sequence ID" value="TDN81629.1"/>
    <property type="molecule type" value="Genomic_DNA"/>
</dbReference>
<accession>A0A4R6FJH3</accession>
<evidence type="ECO:0000259" key="3">
    <source>
        <dbReference type="PROSITE" id="PS50887"/>
    </source>
</evidence>
<keyword evidence="1" id="KW-0812">Transmembrane</keyword>
<dbReference type="PANTHER" id="PTHR44757">
    <property type="entry name" value="DIGUANYLATE CYCLASE DGCP"/>
    <property type="match status" value="1"/>
</dbReference>
<evidence type="ECO:0000313" key="5">
    <source>
        <dbReference type="Proteomes" id="UP000295493"/>
    </source>
</evidence>
<feature type="domain" description="EAL" evidence="2">
    <location>
        <begin position="510"/>
        <end position="760"/>
    </location>
</feature>
<dbReference type="InterPro" id="IPR001633">
    <property type="entry name" value="EAL_dom"/>
</dbReference>
<dbReference type="PANTHER" id="PTHR44757:SF2">
    <property type="entry name" value="BIOFILM ARCHITECTURE MAINTENANCE PROTEIN MBAA"/>
    <property type="match status" value="1"/>
</dbReference>
<dbReference type="Pfam" id="PF00990">
    <property type="entry name" value="GGDEF"/>
    <property type="match status" value="1"/>
</dbReference>
<evidence type="ECO:0000259" key="2">
    <source>
        <dbReference type="PROSITE" id="PS50883"/>
    </source>
</evidence>
<dbReference type="Gene3D" id="3.30.70.270">
    <property type="match status" value="1"/>
</dbReference>
<dbReference type="Gene3D" id="3.20.20.450">
    <property type="entry name" value="EAL domain"/>
    <property type="match status" value="1"/>
</dbReference>
<keyword evidence="5" id="KW-1185">Reference proteome</keyword>
<reference evidence="4 5" key="1">
    <citation type="submission" date="2019-03" db="EMBL/GenBank/DDBJ databases">
        <title>Genomic Encyclopedia of Type Strains, Phase IV (KMG-IV): sequencing the most valuable type-strain genomes for metagenomic binning, comparative biology and taxonomic classification.</title>
        <authorList>
            <person name="Goeker M."/>
        </authorList>
    </citation>
    <scope>NUCLEOTIDE SEQUENCE [LARGE SCALE GENOMIC DNA]</scope>
    <source>
        <strain evidence="4 5">DSM 25059</strain>
    </source>
</reference>
<dbReference type="InterPro" id="IPR043128">
    <property type="entry name" value="Rev_trsase/Diguanyl_cyclase"/>
</dbReference>
<dbReference type="CDD" id="cd01948">
    <property type="entry name" value="EAL"/>
    <property type="match status" value="1"/>
</dbReference>
<dbReference type="PROSITE" id="PS50887">
    <property type="entry name" value="GGDEF"/>
    <property type="match status" value="1"/>
</dbReference>
<keyword evidence="1" id="KW-1133">Transmembrane helix</keyword>
<evidence type="ECO:0000313" key="4">
    <source>
        <dbReference type="EMBL" id="TDN81629.1"/>
    </source>
</evidence>
<dbReference type="PROSITE" id="PS50883">
    <property type="entry name" value="EAL"/>
    <property type="match status" value="1"/>
</dbReference>
<evidence type="ECO:0000256" key="1">
    <source>
        <dbReference type="SAM" id="Phobius"/>
    </source>
</evidence>
<dbReference type="SUPFAM" id="SSF55073">
    <property type="entry name" value="Nucleotide cyclase"/>
    <property type="match status" value="1"/>
</dbReference>
<dbReference type="AlphaFoldDB" id="A0A4R6FJH3"/>
<protein>
    <submittedName>
        <fullName evidence="4">Periplasmic sensor diguanylate cyclase/phosphodiesterase</fullName>
    </submittedName>
</protein>
<dbReference type="SUPFAM" id="SSF141868">
    <property type="entry name" value="EAL domain-like"/>
    <property type="match status" value="1"/>
</dbReference>
<feature type="transmembrane region" description="Helical" evidence="1">
    <location>
        <begin position="14"/>
        <end position="39"/>
    </location>
</feature>
<dbReference type="Proteomes" id="UP000295493">
    <property type="component" value="Unassembled WGS sequence"/>
</dbReference>
<feature type="transmembrane region" description="Helical" evidence="1">
    <location>
        <begin position="291"/>
        <end position="311"/>
    </location>
</feature>
<proteinExistence type="predicted"/>
<dbReference type="NCBIfam" id="TIGR00254">
    <property type="entry name" value="GGDEF"/>
    <property type="match status" value="1"/>
</dbReference>
<dbReference type="InterPro" id="IPR035919">
    <property type="entry name" value="EAL_sf"/>
</dbReference>
<dbReference type="InterPro" id="IPR052155">
    <property type="entry name" value="Biofilm_reg_signaling"/>
</dbReference>
<dbReference type="SMART" id="SM00052">
    <property type="entry name" value="EAL"/>
    <property type="match status" value="1"/>
</dbReference>
<dbReference type="InterPro" id="IPR000160">
    <property type="entry name" value="GGDEF_dom"/>
</dbReference>